<dbReference type="EMBL" id="BOOU01000054">
    <property type="protein sequence ID" value="GII79097.1"/>
    <property type="molecule type" value="Genomic_DNA"/>
</dbReference>
<gene>
    <name evidence="1" type="ORF">Sru01_40790</name>
</gene>
<proteinExistence type="predicted"/>
<comment type="caution">
    <text evidence="1">The sequence shown here is derived from an EMBL/GenBank/DDBJ whole genome shotgun (WGS) entry which is preliminary data.</text>
</comment>
<accession>A0A919R3N5</accession>
<reference evidence="1" key="1">
    <citation type="submission" date="2021-01" db="EMBL/GenBank/DDBJ databases">
        <title>Whole genome shotgun sequence of Sphaerisporangium rufum NBRC 109079.</title>
        <authorList>
            <person name="Komaki H."/>
            <person name="Tamura T."/>
        </authorList>
    </citation>
    <scope>NUCLEOTIDE SEQUENCE</scope>
    <source>
        <strain evidence="1">NBRC 109079</strain>
    </source>
</reference>
<name>A0A919R3N5_9ACTN</name>
<sequence length="260" mass="30077">MTWDENQHRVSGAFEEWRTSTQDIRAFEYLSLKWAEEGFGKLEKEASRIADQENRPPSALFGDLDVFFEKYDELSGGLWSTDYAWMIEAAAIKDMVTAFEVYAEKSLDEALKPFKIQVPRSGRLQSPGWRELVRLHRLIGNDLNTPGINRSRNIRHILTHQRGELRTVELRAQFSQADPEPPSDLDAEDYGMWIATNPIQSTIDLSSHVVNGISDELARVVRKMDPRIWALSWGRNIPGVEVDVGEIHKEIERQWIRMRR</sequence>
<evidence type="ECO:0000313" key="1">
    <source>
        <dbReference type="EMBL" id="GII79097.1"/>
    </source>
</evidence>
<dbReference type="Proteomes" id="UP000655287">
    <property type="component" value="Unassembled WGS sequence"/>
</dbReference>
<dbReference type="AlphaFoldDB" id="A0A919R3N5"/>
<organism evidence="1 2">
    <name type="scientific">Sphaerisporangium rufum</name>
    <dbReference type="NCBI Taxonomy" id="1381558"/>
    <lineage>
        <taxon>Bacteria</taxon>
        <taxon>Bacillati</taxon>
        <taxon>Actinomycetota</taxon>
        <taxon>Actinomycetes</taxon>
        <taxon>Streptosporangiales</taxon>
        <taxon>Streptosporangiaceae</taxon>
        <taxon>Sphaerisporangium</taxon>
    </lineage>
</organism>
<dbReference type="RefSeq" id="WP_203988833.1">
    <property type="nucleotide sequence ID" value="NZ_BOOU01000054.1"/>
</dbReference>
<protein>
    <submittedName>
        <fullName evidence="1">Uncharacterized protein</fullName>
    </submittedName>
</protein>
<evidence type="ECO:0000313" key="2">
    <source>
        <dbReference type="Proteomes" id="UP000655287"/>
    </source>
</evidence>
<keyword evidence="2" id="KW-1185">Reference proteome</keyword>